<dbReference type="EMBL" id="PTJC01000008">
    <property type="protein sequence ID" value="PPK84250.1"/>
    <property type="molecule type" value="Genomic_DNA"/>
</dbReference>
<reference evidence="1 2" key="1">
    <citation type="submission" date="2018-02" db="EMBL/GenBank/DDBJ databases">
        <title>Genomic Encyclopedia of Archaeal and Bacterial Type Strains, Phase II (KMG-II): from individual species to whole genera.</title>
        <authorList>
            <person name="Goeker M."/>
        </authorList>
    </citation>
    <scope>NUCLEOTIDE SEQUENCE [LARGE SCALE GENOMIC DNA]</scope>
    <source>
        <strain evidence="1 2">DSM 29526</strain>
    </source>
</reference>
<organism evidence="1 2">
    <name type="scientific">Neolewinella xylanilytica</name>
    <dbReference type="NCBI Taxonomy" id="1514080"/>
    <lineage>
        <taxon>Bacteria</taxon>
        <taxon>Pseudomonadati</taxon>
        <taxon>Bacteroidota</taxon>
        <taxon>Saprospiria</taxon>
        <taxon>Saprospirales</taxon>
        <taxon>Lewinellaceae</taxon>
        <taxon>Neolewinella</taxon>
    </lineage>
</organism>
<accession>A0A2S6I079</accession>
<dbReference type="Proteomes" id="UP000237662">
    <property type="component" value="Unassembled WGS sequence"/>
</dbReference>
<proteinExistence type="predicted"/>
<protein>
    <submittedName>
        <fullName evidence="1">Uncharacterized protein</fullName>
    </submittedName>
</protein>
<evidence type="ECO:0000313" key="2">
    <source>
        <dbReference type="Proteomes" id="UP000237662"/>
    </source>
</evidence>
<dbReference type="OrthoDB" id="1429999at2"/>
<comment type="caution">
    <text evidence="1">The sequence shown here is derived from an EMBL/GenBank/DDBJ whole genome shotgun (WGS) entry which is preliminary data.</text>
</comment>
<sequence>MLREFNNLNAEEQQLMFDAIPLITILVGAADNQLDEVELTEAQRLADIRSYNNRGRLNAFYEHIDEGLSERIQQLFNGMVNGVEARERYIVKELSKLNTILPKLREPFGYLYYHNFRTFARHIAECHGGFLRFITVGPKEAKVMDLPMIKPIPKPPEDEFPDLIG</sequence>
<dbReference type="RefSeq" id="WP_104421585.1">
    <property type="nucleotide sequence ID" value="NZ_PTJC01000008.1"/>
</dbReference>
<evidence type="ECO:0000313" key="1">
    <source>
        <dbReference type="EMBL" id="PPK84250.1"/>
    </source>
</evidence>
<gene>
    <name evidence="1" type="ORF">CLV84_4019</name>
</gene>
<keyword evidence="2" id="KW-1185">Reference proteome</keyword>
<dbReference type="AlphaFoldDB" id="A0A2S6I079"/>
<name>A0A2S6I079_9BACT</name>